<sequence length="277" mass="30387">MFVGVIVALVLYYRRRVANLKAEVNHVVNYMCQEQPGHFDNPVYSAYQGQPGSGSGAAAASNRNENNGLLPNGSLIRNNLRTQKSNLDKYRYPENESVGTDRSYSIQYLTESQKNFDADMTNPNYNTIDDKDHVYDEIKHKDGYKDLDTEYDHLDYSRPGSSHKTHYFRMPNPMSGGSPKEINVLRENGTTINNLSSPGLNIRQPLVVPVINAADCGSSSTNSSPTPPMLRANDSSNLYVKMTSEGSSPAGSDQECTGGGGGGSSSNKIPEHQLNIK</sequence>
<reference evidence="2" key="1">
    <citation type="submission" date="2021-05" db="EMBL/GenBank/DDBJ databases">
        <authorList>
            <person name="Alioto T."/>
            <person name="Alioto T."/>
            <person name="Gomez Garrido J."/>
        </authorList>
    </citation>
    <scope>NUCLEOTIDE SEQUENCE</scope>
</reference>
<dbReference type="EMBL" id="HBUE01077792">
    <property type="protein sequence ID" value="CAG6476019.1"/>
    <property type="molecule type" value="Transcribed_RNA"/>
</dbReference>
<feature type="region of interest" description="Disordered" evidence="1">
    <location>
        <begin position="156"/>
        <end position="175"/>
    </location>
</feature>
<feature type="region of interest" description="Disordered" evidence="1">
    <location>
        <begin position="239"/>
        <end position="277"/>
    </location>
</feature>
<evidence type="ECO:0000256" key="1">
    <source>
        <dbReference type="SAM" id="MobiDB-lite"/>
    </source>
</evidence>
<organism evidence="2">
    <name type="scientific">Culex pipiens</name>
    <name type="common">House mosquito</name>
    <dbReference type="NCBI Taxonomy" id="7175"/>
    <lineage>
        <taxon>Eukaryota</taxon>
        <taxon>Metazoa</taxon>
        <taxon>Ecdysozoa</taxon>
        <taxon>Arthropoda</taxon>
        <taxon>Hexapoda</taxon>
        <taxon>Insecta</taxon>
        <taxon>Pterygota</taxon>
        <taxon>Neoptera</taxon>
        <taxon>Endopterygota</taxon>
        <taxon>Diptera</taxon>
        <taxon>Nematocera</taxon>
        <taxon>Culicoidea</taxon>
        <taxon>Culicidae</taxon>
        <taxon>Culicinae</taxon>
        <taxon>Culicini</taxon>
        <taxon>Culex</taxon>
        <taxon>Culex</taxon>
    </lineage>
</organism>
<name>A0A8D8BHM9_CULPI</name>
<feature type="compositionally biased region" description="Polar residues" evidence="1">
    <location>
        <begin position="239"/>
        <end position="255"/>
    </location>
</feature>
<feature type="compositionally biased region" description="Polar residues" evidence="1">
    <location>
        <begin position="62"/>
        <end position="75"/>
    </location>
</feature>
<dbReference type="AlphaFoldDB" id="A0A8D8BHM9"/>
<protein>
    <submittedName>
        <fullName evidence="2">(northern house mosquito) hypothetical protein</fullName>
    </submittedName>
</protein>
<feature type="region of interest" description="Disordered" evidence="1">
    <location>
        <begin position="48"/>
        <end position="75"/>
    </location>
</feature>
<feature type="compositionally biased region" description="Low complexity" evidence="1">
    <location>
        <begin position="48"/>
        <end position="61"/>
    </location>
</feature>
<proteinExistence type="predicted"/>
<accession>A0A8D8BHM9</accession>
<evidence type="ECO:0000313" key="2">
    <source>
        <dbReference type="EMBL" id="CAG6476019.1"/>
    </source>
</evidence>